<dbReference type="Proteomes" id="UP000712600">
    <property type="component" value="Unassembled WGS sequence"/>
</dbReference>
<reference evidence="2" key="1">
    <citation type="submission" date="2019-12" db="EMBL/GenBank/DDBJ databases">
        <title>Genome sequencing and annotation of Brassica cretica.</title>
        <authorList>
            <person name="Studholme D.J."/>
            <person name="Sarris P."/>
        </authorList>
    </citation>
    <scope>NUCLEOTIDE SEQUENCE</scope>
    <source>
        <strain evidence="2">PFS-109/04</strain>
        <tissue evidence="2">Leaf</tissue>
    </source>
</reference>
<evidence type="ECO:0000313" key="2">
    <source>
        <dbReference type="EMBL" id="KAF3553926.1"/>
    </source>
</evidence>
<feature type="region of interest" description="Disordered" evidence="1">
    <location>
        <begin position="1"/>
        <end position="55"/>
    </location>
</feature>
<name>A0A8S9QLG6_BRACR</name>
<accession>A0A8S9QLG6</accession>
<dbReference type="AlphaFoldDB" id="A0A8S9QLG6"/>
<protein>
    <submittedName>
        <fullName evidence="2">Uncharacterized protein</fullName>
    </submittedName>
</protein>
<organism evidence="2 3">
    <name type="scientific">Brassica cretica</name>
    <name type="common">Mustard</name>
    <dbReference type="NCBI Taxonomy" id="69181"/>
    <lineage>
        <taxon>Eukaryota</taxon>
        <taxon>Viridiplantae</taxon>
        <taxon>Streptophyta</taxon>
        <taxon>Embryophyta</taxon>
        <taxon>Tracheophyta</taxon>
        <taxon>Spermatophyta</taxon>
        <taxon>Magnoliopsida</taxon>
        <taxon>eudicotyledons</taxon>
        <taxon>Gunneridae</taxon>
        <taxon>Pentapetalae</taxon>
        <taxon>rosids</taxon>
        <taxon>malvids</taxon>
        <taxon>Brassicales</taxon>
        <taxon>Brassicaceae</taxon>
        <taxon>Brassiceae</taxon>
        <taxon>Brassica</taxon>
    </lineage>
</organism>
<comment type="caution">
    <text evidence="2">The sequence shown here is derived from an EMBL/GenBank/DDBJ whole genome shotgun (WGS) entry which is preliminary data.</text>
</comment>
<evidence type="ECO:0000313" key="3">
    <source>
        <dbReference type="Proteomes" id="UP000712600"/>
    </source>
</evidence>
<dbReference type="EMBL" id="QGKX02000996">
    <property type="protein sequence ID" value="KAF3553926.1"/>
    <property type="molecule type" value="Genomic_DNA"/>
</dbReference>
<feature type="compositionally biased region" description="Basic and acidic residues" evidence="1">
    <location>
        <begin position="33"/>
        <end position="55"/>
    </location>
</feature>
<gene>
    <name evidence="2" type="ORF">F2Q69_00017460</name>
</gene>
<proteinExistence type="predicted"/>
<sequence length="55" mass="6194">MLPPTAPDASHHRPGSKVTDRNRAAPPPSRAETSPDEKDHMYNPKSRLLDKHILR</sequence>
<evidence type="ECO:0000256" key="1">
    <source>
        <dbReference type="SAM" id="MobiDB-lite"/>
    </source>
</evidence>